<proteinExistence type="predicted"/>
<accession>A0A1E3QJ45</accession>
<dbReference type="PANTHER" id="PTHR37534:SF46">
    <property type="entry name" value="ZN(II)2CYS6 TRANSCRIPTION FACTOR (EUROFUNG)"/>
    <property type="match status" value="1"/>
</dbReference>
<dbReference type="GeneID" id="30145115"/>
<name>A0A1E3QJ45_9ASCO</name>
<dbReference type="SUPFAM" id="SSF57701">
    <property type="entry name" value="Zn2/Cys6 DNA-binding domain"/>
    <property type="match status" value="1"/>
</dbReference>
<dbReference type="AlphaFoldDB" id="A0A1E3QJ45"/>
<dbReference type="Proteomes" id="UP000094336">
    <property type="component" value="Unassembled WGS sequence"/>
</dbReference>
<dbReference type="InterPro" id="IPR021858">
    <property type="entry name" value="Fun_TF"/>
</dbReference>
<sequence length="577" mass="65590">MGVNSAELSSFVVLASGVNGPEFNSLLIPYLLASLRRKCDEAKPSCENCTSSGRTCGGYGIKLIFDADASRSKTMHNFGVRNGGIVRFETALYDSLDNFLSPLMRNFDSPFDVPAFSLDPEFASPSFNTPNIRDLINGDSSAGGNRLNMNADNREIMTYIDHTNLFSPLADTTLHEENMMLRHFFKKLLPLLDAHPNSPWPELALKYCDLEIARSCFISLSCMHLYESKGGRDFYKKGMHHMHNTMEYLSKYVRRDTVKKDSRRGSAFNADQMDDPRKGSAFNVDQIVGDLKEETQKKQSSFFVILLLIYVHILFAVLENGRSSLSRIFLKLFARISEDHTFQQVLAKIDQSQSLICVLSWFDTITAVVSPDCRLPYCNPTWYGDKHAAISTSRMMGCPGEIFQCIADLCRLKRNMKYNNLTREEILGAFQLVKAHLIAYREYIPLLEDYVIRLKCAQCWSLSTYNALLETVKPEGYSDTIHANLLEFISAYDAIGERSPLVTQMVWPLFEMGCHASTDYTRETMRRCITNLHRNVQMGTISTILRLVEDCWRTGKRSLEMLSGREWLKSGIDFLPV</sequence>
<dbReference type="GO" id="GO:0000981">
    <property type="term" value="F:DNA-binding transcription factor activity, RNA polymerase II-specific"/>
    <property type="evidence" value="ECO:0007669"/>
    <property type="project" value="InterPro"/>
</dbReference>
<reference evidence="4" key="1">
    <citation type="submission" date="2016-05" db="EMBL/GenBank/DDBJ databases">
        <title>Comparative genomics of biotechnologically important yeasts.</title>
        <authorList>
            <consortium name="DOE Joint Genome Institute"/>
            <person name="Riley R."/>
            <person name="Haridas S."/>
            <person name="Wolfe K.H."/>
            <person name="Lopes M.R."/>
            <person name="Hittinger C.T."/>
            <person name="Goker M."/>
            <person name="Salamov A."/>
            <person name="Wisecaver J."/>
            <person name="Long T.M."/>
            <person name="Aerts A.L."/>
            <person name="Barry K."/>
            <person name="Choi C."/>
            <person name="Clum A."/>
            <person name="Coughlan A.Y."/>
            <person name="Deshpande S."/>
            <person name="Douglass A.P."/>
            <person name="Hanson S.J."/>
            <person name="Klenk H.-P."/>
            <person name="Labutti K."/>
            <person name="Lapidus A."/>
            <person name="Lindquist E."/>
            <person name="Lipzen A."/>
            <person name="Meier-Kolthoff J.P."/>
            <person name="Ohm R.A."/>
            <person name="Otillar R.P."/>
            <person name="Pangilinan J."/>
            <person name="Peng Y."/>
            <person name="Rokas A."/>
            <person name="Rosa C.A."/>
            <person name="Scheuner C."/>
            <person name="Sibirny A.A."/>
            <person name="Slot J.C."/>
            <person name="Stielow J.B."/>
            <person name="Sun H."/>
            <person name="Kurtzman C.P."/>
            <person name="Blackwell M."/>
            <person name="Grigoriev I.V."/>
            <person name="Jeffries T.W."/>
        </authorList>
    </citation>
    <scope>NUCLEOTIDE SEQUENCE [LARGE SCALE GENOMIC DNA]</scope>
    <source>
        <strain evidence="4">NRRL Y-12698</strain>
    </source>
</reference>
<dbReference type="EMBL" id="KV454439">
    <property type="protein sequence ID" value="ODQ77743.1"/>
    <property type="molecule type" value="Genomic_DNA"/>
</dbReference>
<protein>
    <recommendedName>
        <fullName evidence="5">Zn(2)-C6 fungal-type domain-containing protein</fullName>
    </recommendedName>
</protein>
<dbReference type="InterPro" id="IPR036864">
    <property type="entry name" value="Zn2-C6_fun-type_DNA-bd_sf"/>
</dbReference>
<keyword evidence="2" id="KW-0539">Nucleus</keyword>
<gene>
    <name evidence="3" type="ORF">BABINDRAFT_15424</name>
</gene>
<evidence type="ECO:0008006" key="5">
    <source>
        <dbReference type="Google" id="ProtNLM"/>
    </source>
</evidence>
<dbReference type="PANTHER" id="PTHR37534">
    <property type="entry name" value="TRANSCRIPTIONAL ACTIVATOR PROTEIN UGA3"/>
    <property type="match status" value="1"/>
</dbReference>
<keyword evidence="4" id="KW-1185">Reference proteome</keyword>
<dbReference type="CDD" id="cd00067">
    <property type="entry name" value="GAL4"/>
    <property type="match status" value="1"/>
</dbReference>
<dbReference type="STRING" id="984486.A0A1E3QJ45"/>
<dbReference type="RefSeq" id="XP_018983071.1">
    <property type="nucleotide sequence ID" value="XM_019127262.1"/>
</dbReference>
<dbReference type="GO" id="GO:0008270">
    <property type="term" value="F:zinc ion binding"/>
    <property type="evidence" value="ECO:0007669"/>
    <property type="project" value="InterPro"/>
</dbReference>
<evidence type="ECO:0000313" key="4">
    <source>
        <dbReference type="Proteomes" id="UP000094336"/>
    </source>
</evidence>
<comment type="subcellular location">
    <subcellularLocation>
        <location evidence="1">Nucleus</location>
    </subcellularLocation>
</comment>
<dbReference type="OrthoDB" id="3598904at2759"/>
<evidence type="ECO:0000256" key="2">
    <source>
        <dbReference type="ARBA" id="ARBA00023242"/>
    </source>
</evidence>
<organism evidence="3 4">
    <name type="scientific">Babjeviella inositovora NRRL Y-12698</name>
    <dbReference type="NCBI Taxonomy" id="984486"/>
    <lineage>
        <taxon>Eukaryota</taxon>
        <taxon>Fungi</taxon>
        <taxon>Dikarya</taxon>
        <taxon>Ascomycota</taxon>
        <taxon>Saccharomycotina</taxon>
        <taxon>Pichiomycetes</taxon>
        <taxon>Serinales incertae sedis</taxon>
        <taxon>Babjeviella</taxon>
    </lineage>
</organism>
<evidence type="ECO:0000313" key="3">
    <source>
        <dbReference type="EMBL" id="ODQ77743.1"/>
    </source>
</evidence>
<evidence type="ECO:0000256" key="1">
    <source>
        <dbReference type="ARBA" id="ARBA00004123"/>
    </source>
</evidence>
<dbReference type="InterPro" id="IPR001138">
    <property type="entry name" value="Zn2Cys6_DnaBD"/>
</dbReference>
<dbReference type="GO" id="GO:0005634">
    <property type="term" value="C:nucleus"/>
    <property type="evidence" value="ECO:0007669"/>
    <property type="project" value="UniProtKB-SubCell"/>
</dbReference>
<dbReference type="Pfam" id="PF11951">
    <property type="entry name" value="Fungal_trans_2"/>
    <property type="match status" value="1"/>
</dbReference>